<accession>A0A6A1W919</accession>
<dbReference type="AlphaFoldDB" id="A0A6A1W919"/>
<dbReference type="Proteomes" id="UP000516437">
    <property type="component" value="Chromosome 3"/>
</dbReference>
<gene>
    <name evidence="2" type="ORF">CJ030_MR3G015810</name>
</gene>
<comment type="caution">
    <text evidence="2">The sequence shown here is derived from an EMBL/GenBank/DDBJ whole genome shotgun (WGS) entry which is preliminary data.</text>
</comment>
<feature type="compositionally biased region" description="Low complexity" evidence="1">
    <location>
        <begin position="1"/>
        <end position="16"/>
    </location>
</feature>
<evidence type="ECO:0000256" key="1">
    <source>
        <dbReference type="SAM" id="MobiDB-lite"/>
    </source>
</evidence>
<evidence type="ECO:0000313" key="2">
    <source>
        <dbReference type="EMBL" id="KAB1220557.1"/>
    </source>
</evidence>
<proteinExistence type="predicted"/>
<protein>
    <submittedName>
        <fullName evidence="2">Uncharacterized protein</fullName>
    </submittedName>
</protein>
<dbReference type="EMBL" id="RXIC02000021">
    <property type="protein sequence ID" value="KAB1220557.1"/>
    <property type="molecule type" value="Genomic_DNA"/>
</dbReference>
<sequence>MSSSRPTRSSQRTPASVGSKGKKKARTTEEPTPTPEDYIYRSGLCKNRFVQDFRNRKVIAGDGLIFKWFSENGFDFKRCLSFKLCEWENVGLSSSSLNSMVNALMLGRSSLKTMGGTGKFEYITFLDLFVMYCLITHTPMNLGHLMINHMKAATEKKRQGLPYGMFFTHMFHILEVDLGGEVRETPKASKEYNQKTLRLMGFTQNDEGFWIKKADATPQKRSHRGSDSDANSEDEEEIPLLELLPLPPELRESILPSSISFFAYGVIIPNTPFPLS</sequence>
<dbReference type="OrthoDB" id="848707at2759"/>
<evidence type="ECO:0000313" key="3">
    <source>
        <dbReference type="Proteomes" id="UP000516437"/>
    </source>
</evidence>
<feature type="region of interest" description="Disordered" evidence="1">
    <location>
        <begin position="1"/>
        <end position="35"/>
    </location>
</feature>
<reference evidence="2 3" key="1">
    <citation type="journal article" date="2019" name="Plant Biotechnol. J.">
        <title>The red bayberry genome and genetic basis of sex determination.</title>
        <authorList>
            <person name="Jia H.M."/>
            <person name="Jia H.J."/>
            <person name="Cai Q.L."/>
            <person name="Wang Y."/>
            <person name="Zhao H.B."/>
            <person name="Yang W.F."/>
            <person name="Wang G.Y."/>
            <person name="Li Y.H."/>
            <person name="Zhan D.L."/>
            <person name="Shen Y.T."/>
            <person name="Niu Q.F."/>
            <person name="Chang L."/>
            <person name="Qiu J."/>
            <person name="Zhao L."/>
            <person name="Xie H.B."/>
            <person name="Fu W.Y."/>
            <person name="Jin J."/>
            <person name="Li X.W."/>
            <person name="Jiao Y."/>
            <person name="Zhou C.C."/>
            <person name="Tu T."/>
            <person name="Chai C.Y."/>
            <person name="Gao J.L."/>
            <person name="Fan L.J."/>
            <person name="van de Weg E."/>
            <person name="Wang J.Y."/>
            <person name="Gao Z.S."/>
        </authorList>
    </citation>
    <scope>NUCLEOTIDE SEQUENCE [LARGE SCALE GENOMIC DNA]</scope>
    <source>
        <tissue evidence="2">Leaves</tissue>
    </source>
</reference>
<name>A0A6A1W919_9ROSI</name>
<feature type="region of interest" description="Disordered" evidence="1">
    <location>
        <begin position="213"/>
        <end position="236"/>
    </location>
</feature>
<organism evidence="2 3">
    <name type="scientific">Morella rubra</name>
    <name type="common">Chinese bayberry</name>
    <dbReference type="NCBI Taxonomy" id="262757"/>
    <lineage>
        <taxon>Eukaryota</taxon>
        <taxon>Viridiplantae</taxon>
        <taxon>Streptophyta</taxon>
        <taxon>Embryophyta</taxon>
        <taxon>Tracheophyta</taxon>
        <taxon>Spermatophyta</taxon>
        <taxon>Magnoliopsida</taxon>
        <taxon>eudicotyledons</taxon>
        <taxon>Gunneridae</taxon>
        <taxon>Pentapetalae</taxon>
        <taxon>rosids</taxon>
        <taxon>fabids</taxon>
        <taxon>Fagales</taxon>
        <taxon>Myricaceae</taxon>
        <taxon>Morella</taxon>
    </lineage>
</organism>
<keyword evidence="3" id="KW-1185">Reference proteome</keyword>